<dbReference type="KEGG" id="ttf:THTE_2851"/>
<evidence type="ECO:0000256" key="3">
    <source>
        <dbReference type="ARBA" id="ARBA00023004"/>
    </source>
</evidence>
<dbReference type="InterPro" id="IPR017900">
    <property type="entry name" value="4Fe4S_Fe_S_CS"/>
</dbReference>
<sequence length="57" mass="5898">MPAVVNQETCNGCGECVQACPLDAIKIENEKAHVDPDTCGDCGACVDVCPTQSITLS</sequence>
<evidence type="ECO:0000259" key="5">
    <source>
        <dbReference type="PROSITE" id="PS51379"/>
    </source>
</evidence>
<gene>
    <name evidence="6" type="ORF">THTE_2851</name>
</gene>
<evidence type="ECO:0000256" key="2">
    <source>
        <dbReference type="ARBA" id="ARBA00022723"/>
    </source>
</evidence>
<keyword evidence="4" id="KW-0411">Iron-sulfur</keyword>
<feature type="domain" description="4Fe-4S ferredoxin-type" evidence="5">
    <location>
        <begin position="31"/>
        <end position="57"/>
    </location>
</feature>
<keyword evidence="2" id="KW-0479">Metal-binding</keyword>
<dbReference type="RefSeq" id="WP_095415509.1">
    <property type="nucleotide sequence ID" value="NZ_CP018477.1"/>
</dbReference>
<organism evidence="6 7">
    <name type="scientific">Thermogutta terrifontis</name>
    <dbReference type="NCBI Taxonomy" id="1331910"/>
    <lineage>
        <taxon>Bacteria</taxon>
        <taxon>Pseudomonadati</taxon>
        <taxon>Planctomycetota</taxon>
        <taxon>Planctomycetia</taxon>
        <taxon>Pirellulales</taxon>
        <taxon>Thermoguttaceae</taxon>
        <taxon>Thermogutta</taxon>
    </lineage>
</organism>
<dbReference type="Pfam" id="PF14697">
    <property type="entry name" value="Fer4_21"/>
    <property type="match status" value="1"/>
</dbReference>
<dbReference type="EMBL" id="CP018477">
    <property type="protein sequence ID" value="ASV75453.1"/>
    <property type="molecule type" value="Genomic_DNA"/>
</dbReference>
<dbReference type="InterPro" id="IPR050157">
    <property type="entry name" value="PSI_iron-sulfur_center"/>
</dbReference>
<name>A0A286RHM5_9BACT</name>
<dbReference type="GO" id="GO:0051539">
    <property type="term" value="F:4 iron, 4 sulfur cluster binding"/>
    <property type="evidence" value="ECO:0007669"/>
    <property type="project" value="UniProtKB-KW"/>
</dbReference>
<dbReference type="GO" id="GO:0046872">
    <property type="term" value="F:metal ion binding"/>
    <property type="evidence" value="ECO:0007669"/>
    <property type="project" value="UniProtKB-KW"/>
</dbReference>
<keyword evidence="7" id="KW-1185">Reference proteome</keyword>
<dbReference type="PANTHER" id="PTHR24960">
    <property type="entry name" value="PHOTOSYSTEM I IRON-SULFUR CENTER-RELATED"/>
    <property type="match status" value="1"/>
</dbReference>
<protein>
    <submittedName>
        <fullName evidence="6">Ferredoxin</fullName>
    </submittedName>
</protein>
<dbReference type="AlphaFoldDB" id="A0A286RHM5"/>
<dbReference type="InterPro" id="IPR017896">
    <property type="entry name" value="4Fe4S_Fe-S-bd"/>
</dbReference>
<evidence type="ECO:0000256" key="4">
    <source>
        <dbReference type="ARBA" id="ARBA00023014"/>
    </source>
</evidence>
<evidence type="ECO:0000256" key="1">
    <source>
        <dbReference type="ARBA" id="ARBA00022485"/>
    </source>
</evidence>
<keyword evidence="1" id="KW-0004">4Fe-4S</keyword>
<dbReference type="Gene3D" id="3.30.70.20">
    <property type="match status" value="2"/>
</dbReference>
<keyword evidence="3" id="KW-0408">Iron</keyword>
<accession>A0A286RHM5</accession>
<dbReference type="PROSITE" id="PS00198">
    <property type="entry name" value="4FE4S_FER_1"/>
    <property type="match status" value="1"/>
</dbReference>
<evidence type="ECO:0000313" key="6">
    <source>
        <dbReference type="EMBL" id="ASV75453.1"/>
    </source>
</evidence>
<dbReference type="PANTHER" id="PTHR24960:SF79">
    <property type="entry name" value="PHOTOSYSTEM I IRON-SULFUR CENTER"/>
    <property type="match status" value="1"/>
</dbReference>
<dbReference type="Proteomes" id="UP000215086">
    <property type="component" value="Chromosome"/>
</dbReference>
<dbReference type="SUPFAM" id="SSF54862">
    <property type="entry name" value="4Fe-4S ferredoxins"/>
    <property type="match status" value="1"/>
</dbReference>
<feature type="domain" description="4Fe-4S ferredoxin-type" evidence="5">
    <location>
        <begin position="1"/>
        <end position="30"/>
    </location>
</feature>
<dbReference type="PROSITE" id="PS51379">
    <property type="entry name" value="4FE4S_FER_2"/>
    <property type="match status" value="2"/>
</dbReference>
<dbReference type="OrthoDB" id="9798098at2"/>
<reference evidence="6 7" key="1">
    <citation type="journal article" name="Front. Microbiol.">
        <title>Sugar Metabolism of the First Thermophilic Planctomycete Thermogutta terrifontis: Comparative Genomic and Transcriptomic Approaches.</title>
        <authorList>
            <person name="Elcheninov A.G."/>
            <person name="Menzel P."/>
            <person name="Gudbergsdottir S.R."/>
            <person name="Slesarev A.I."/>
            <person name="Kadnikov V.V."/>
            <person name="Krogh A."/>
            <person name="Bonch-Osmolovskaya E.A."/>
            <person name="Peng X."/>
            <person name="Kublanov I.V."/>
        </authorList>
    </citation>
    <scope>NUCLEOTIDE SEQUENCE [LARGE SCALE GENOMIC DNA]</scope>
    <source>
        <strain evidence="6 7">R1</strain>
    </source>
</reference>
<proteinExistence type="predicted"/>
<evidence type="ECO:0000313" key="7">
    <source>
        <dbReference type="Proteomes" id="UP000215086"/>
    </source>
</evidence>